<accession>A0A931AUW6</accession>
<dbReference type="Proteomes" id="UP000637757">
    <property type="component" value="Unassembled WGS sequence"/>
</dbReference>
<gene>
    <name evidence="1" type="ORF">IC227_02995</name>
</gene>
<keyword evidence="2" id="KW-1185">Reference proteome</keyword>
<reference evidence="1" key="1">
    <citation type="submission" date="2020-09" db="EMBL/GenBank/DDBJ databases">
        <title>Genomic insights into the novelty and pathogenicity of a unique biofilm-forming Enterococcus sp. bacteria (Enterococcus lacertideformus) identified in reptiles.</title>
        <authorList>
            <person name="Agius J.E."/>
            <person name="Phalen D.N."/>
            <person name="Rose K."/>
            <person name="Eden J.-S."/>
        </authorList>
    </citation>
    <scope>NUCLEOTIDE SEQUENCE</scope>
    <source>
        <strain evidence="1">PHRS 0518</strain>
    </source>
</reference>
<evidence type="ECO:0000313" key="2">
    <source>
        <dbReference type="Proteomes" id="UP000637757"/>
    </source>
</evidence>
<dbReference type="AlphaFoldDB" id="A0A931AUW6"/>
<dbReference type="EMBL" id="JADAKE010000008">
    <property type="protein sequence ID" value="MBF8807533.1"/>
    <property type="molecule type" value="Genomic_DNA"/>
</dbReference>
<comment type="caution">
    <text evidence="1">The sequence shown here is derived from an EMBL/GenBank/DDBJ whole genome shotgun (WGS) entry which is preliminary data.</text>
</comment>
<name>A0A931AUW6_9ENTE</name>
<proteinExistence type="predicted"/>
<organism evidence="1 2">
    <name type="scientific">Enterococcus lacertideformus</name>
    <dbReference type="NCBI Taxonomy" id="2771493"/>
    <lineage>
        <taxon>Bacteria</taxon>
        <taxon>Bacillati</taxon>
        <taxon>Bacillota</taxon>
        <taxon>Bacilli</taxon>
        <taxon>Lactobacillales</taxon>
        <taxon>Enterococcaceae</taxon>
        <taxon>Enterococcus</taxon>
    </lineage>
</organism>
<sequence>MLPNIGYYVQSVDRMVKETEEIGEQMHPKYQVIREAIDQKKTNELTAEELVEIINLFEEGTKKYRIILKKIGQLRPPAKVMGIHKKFEKAYLSYVAGCEEMIQSLQVETGVDSVLFDASEEKQDEATENISAAIQKMTNLLLKK</sequence>
<protein>
    <submittedName>
        <fullName evidence="1">Uncharacterized protein</fullName>
    </submittedName>
</protein>
<evidence type="ECO:0000313" key="1">
    <source>
        <dbReference type="EMBL" id="MBF8807533.1"/>
    </source>
</evidence>